<dbReference type="RefSeq" id="WP_082199438.1">
    <property type="nucleotide sequence ID" value="NZ_CAUWMG010000017.1"/>
</dbReference>
<feature type="transmembrane region" description="Helical" evidence="8">
    <location>
        <begin position="71"/>
        <end position="94"/>
    </location>
</feature>
<dbReference type="PANTHER" id="PTHR24221:SF654">
    <property type="entry name" value="ATP-BINDING CASSETTE SUB-FAMILY B MEMBER 6"/>
    <property type="match status" value="1"/>
</dbReference>
<dbReference type="GO" id="GO:0140359">
    <property type="term" value="F:ABC-type transporter activity"/>
    <property type="evidence" value="ECO:0007669"/>
    <property type="project" value="InterPro"/>
</dbReference>
<feature type="domain" description="ABC transmembrane type-1" evidence="10">
    <location>
        <begin position="20"/>
        <end position="317"/>
    </location>
</feature>
<feature type="transmembrane region" description="Helical" evidence="8">
    <location>
        <begin position="20"/>
        <end position="42"/>
    </location>
</feature>
<dbReference type="Gene3D" id="3.40.50.300">
    <property type="entry name" value="P-loop containing nucleotide triphosphate hydrolases"/>
    <property type="match status" value="1"/>
</dbReference>
<dbReference type="GO" id="GO:0005524">
    <property type="term" value="F:ATP binding"/>
    <property type="evidence" value="ECO:0007669"/>
    <property type="project" value="UniProtKB-KW"/>
</dbReference>
<dbReference type="GO" id="GO:0005886">
    <property type="term" value="C:plasma membrane"/>
    <property type="evidence" value="ECO:0007669"/>
    <property type="project" value="UniProtKB-SubCell"/>
</dbReference>
<dbReference type="SUPFAM" id="SSF52540">
    <property type="entry name" value="P-loop containing nucleoside triphosphate hydrolases"/>
    <property type="match status" value="1"/>
</dbReference>
<sequence>MLKKLFFILSKEDKRFLFSLLAFSILISFIETFAISLVMPFITLASDFSYFERNAFLINIKQSLNLPAFKIIIYLGLIMIAFYLLRAILNAWYFHLLARFSKGRYHAIASKIFAKFLHISYEKFTQKNQSAILKSITGEVYNLSTMLSSFLLMMSEIFVVLLLYALMLLINYKITIFLSIFMLLNAFILVKILSPFIKKAGIEREKAMKSFFEILNTNLNNFKFIKLKTKEEGVLKLFKAQSEAFSKANITNESINALPRIYLEAVGFCVLVFIVVFLVFKYESDISNILATISIFVLALYRLMPSANRIISSYHDLLYYHSSLDILFEILKEKEEKNAEGELNFTKELRLENLSFHYENKAMLFENINFTLKKGEKIAFIGESGSGKSTFVDILSSLLKPTSGQIFVDDTPLCEKNIKTFRRKIGYIPQQIYLFNDSIAKNISFGDEVDEALLKEVIRQANLEDFIQNLEEGVQTKVGDGGSNLSGGQRQRIAIARALYTKPEILILDEATSALDNESEAKIMDEIYKISQDKTLIIIAHRLSTIKNCDKIYKVEKGKISLEQTL</sequence>
<organism evidence="11 12">
    <name type="scientific">Campylobacter helveticus</name>
    <dbReference type="NCBI Taxonomy" id="28898"/>
    <lineage>
        <taxon>Bacteria</taxon>
        <taxon>Pseudomonadati</taxon>
        <taxon>Campylobacterota</taxon>
        <taxon>Epsilonproteobacteria</taxon>
        <taxon>Campylobacterales</taxon>
        <taxon>Campylobacteraceae</taxon>
        <taxon>Campylobacter</taxon>
    </lineage>
</organism>
<dbReference type="Gene3D" id="1.20.1560.10">
    <property type="entry name" value="ABC transporter type 1, transmembrane domain"/>
    <property type="match status" value="1"/>
</dbReference>
<evidence type="ECO:0000256" key="1">
    <source>
        <dbReference type="ARBA" id="ARBA00004651"/>
    </source>
</evidence>
<dbReference type="Proteomes" id="UP000306813">
    <property type="component" value="Unassembled WGS sequence"/>
</dbReference>
<evidence type="ECO:0000259" key="9">
    <source>
        <dbReference type="PROSITE" id="PS50893"/>
    </source>
</evidence>
<evidence type="ECO:0000256" key="5">
    <source>
        <dbReference type="ARBA" id="ARBA00022840"/>
    </source>
</evidence>
<feature type="transmembrane region" description="Helical" evidence="8">
    <location>
        <begin position="176"/>
        <end position="197"/>
    </location>
</feature>
<evidence type="ECO:0000313" key="12">
    <source>
        <dbReference type="Proteomes" id="UP000306813"/>
    </source>
</evidence>
<evidence type="ECO:0000256" key="2">
    <source>
        <dbReference type="ARBA" id="ARBA00022448"/>
    </source>
</evidence>
<keyword evidence="2" id="KW-0813">Transport</keyword>
<evidence type="ECO:0000256" key="4">
    <source>
        <dbReference type="ARBA" id="ARBA00022741"/>
    </source>
</evidence>
<feature type="transmembrane region" description="Helical" evidence="8">
    <location>
        <begin position="261"/>
        <end position="280"/>
    </location>
</feature>
<dbReference type="SUPFAM" id="SSF90123">
    <property type="entry name" value="ABC transporter transmembrane region"/>
    <property type="match status" value="1"/>
</dbReference>
<dbReference type="GeneID" id="52036469"/>
<dbReference type="PROSITE" id="PS00211">
    <property type="entry name" value="ABC_TRANSPORTER_1"/>
    <property type="match status" value="1"/>
</dbReference>
<dbReference type="KEGG" id="chv:CHELV3228_0550"/>
<evidence type="ECO:0000256" key="6">
    <source>
        <dbReference type="ARBA" id="ARBA00022989"/>
    </source>
</evidence>
<dbReference type="FunFam" id="3.40.50.300:FF:001371">
    <property type="entry name" value="ABC transporter ATP-binding protein"/>
    <property type="match status" value="1"/>
</dbReference>
<proteinExistence type="predicted"/>
<dbReference type="GO" id="GO:0016887">
    <property type="term" value="F:ATP hydrolysis activity"/>
    <property type="evidence" value="ECO:0007669"/>
    <property type="project" value="InterPro"/>
</dbReference>
<protein>
    <submittedName>
        <fullName evidence="11">ABC transporter ATP-binding protein</fullName>
    </submittedName>
</protein>
<evidence type="ECO:0000256" key="8">
    <source>
        <dbReference type="SAM" id="Phobius"/>
    </source>
</evidence>
<accession>A0AAX2UJY9</accession>
<evidence type="ECO:0000313" key="11">
    <source>
        <dbReference type="EMBL" id="TNB57820.1"/>
    </source>
</evidence>
<comment type="subcellular location">
    <subcellularLocation>
        <location evidence="1">Cell membrane</location>
        <topology evidence="1">Multi-pass membrane protein</topology>
    </subcellularLocation>
</comment>
<evidence type="ECO:0000256" key="3">
    <source>
        <dbReference type="ARBA" id="ARBA00022692"/>
    </source>
</evidence>
<dbReference type="InterPro" id="IPR036640">
    <property type="entry name" value="ABC1_TM_sf"/>
</dbReference>
<reference evidence="11 12" key="1">
    <citation type="submission" date="2019-05" db="EMBL/GenBank/DDBJ databases">
        <title>Draft genomes of eight strains of Campylobacter helveticus isolated from cats and a dog in New Zealand.</title>
        <authorList>
            <person name="Bojanic K."/>
            <person name="Midwinter A.C."/>
            <person name="Biggs P.J."/>
            <person name="Acke E."/>
            <person name="Cornelius A.J."/>
            <person name="Marshall J.C."/>
        </authorList>
    </citation>
    <scope>NUCLEOTIDE SEQUENCE [LARGE SCALE GENOMIC DNA]</scope>
    <source>
        <strain evidence="11 12">ACP123b</strain>
    </source>
</reference>
<gene>
    <name evidence="11" type="ORF">FDW42_03995</name>
</gene>
<keyword evidence="4" id="KW-0547">Nucleotide-binding</keyword>
<keyword evidence="7 8" id="KW-0472">Membrane</keyword>
<dbReference type="PROSITE" id="PS50893">
    <property type="entry name" value="ABC_TRANSPORTER_2"/>
    <property type="match status" value="1"/>
</dbReference>
<keyword evidence="3 8" id="KW-0812">Transmembrane</keyword>
<dbReference type="InterPro" id="IPR017871">
    <property type="entry name" value="ABC_transporter-like_CS"/>
</dbReference>
<comment type="caution">
    <text evidence="11">The sequence shown here is derived from an EMBL/GenBank/DDBJ whole genome shotgun (WGS) entry which is preliminary data.</text>
</comment>
<dbReference type="GO" id="GO:0034040">
    <property type="term" value="F:ATPase-coupled lipid transmembrane transporter activity"/>
    <property type="evidence" value="ECO:0007669"/>
    <property type="project" value="TreeGrafter"/>
</dbReference>
<dbReference type="Pfam" id="PF00005">
    <property type="entry name" value="ABC_tran"/>
    <property type="match status" value="1"/>
</dbReference>
<name>A0AAX2UJY9_9BACT</name>
<dbReference type="PANTHER" id="PTHR24221">
    <property type="entry name" value="ATP-BINDING CASSETTE SUB-FAMILY B"/>
    <property type="match status" value="1"/>
</dbReference>
<dbReference type="EMBL" id="VDBS01000032">
    <property type="protein sequence ID" value="TNB57820.1"/>
    <property type="molecule type" value="Genomic_DNA"/>
</dbReference>
<feature type="transmembrane region" description="Helical" evidence="8">
    <location>
        <begin position="150"/>
        <end position="170"/>
    </location>
</feature>
<evidence type="ECO:0000256" key="7">
    <source>
        <dbReference type="ARBA" id="ARBA00023136"/>
    </source>
</evidence>
<dbReference type="PROSITE" id="PS50929">
    <property type="entry name" value="ABC_TM1F"/>
    <property type="match status" value="1"/>
</dbReference>
<dbReference type="InterPro" id="IPR003439">
    <property type="entry name" value="ABC_transporter-like_ATP-bd"/>
</dbReference>
<dbReference type="InterPro" id="IPR027417">
    <property type="entry name" value="P-loop_NTPase"/>
</dbReference>
<dbReference type="InterPro" id="IPR011527">
    <property type="entry name" value="ABC1_TM_dom"/>
</dbReference>
<dbReference type="InterPro" id="IPR003593">
    <property type="entry name" value="AAA+_ATPase"/>
</dbReference>
<dbReference type="InterPro" id="IPR039421">
    <property type="entry name" value="Type_1_exporter"/>
</dbReference>
<feature type="domain" description="ABC transporter" evidence="9">
    <location>
        <begin position="349"/>
        <end position="566"/>
    </location>
</feature>
<dbReference type="AlphaFoldDB" id="A0AAX2UJY9"/>
<keyword evidence="6 8" id="KW-1133">Transmembrane helix</keyword>
<evidence type="ECO:0000259" key="10">
    <source>
        <dbReference type="PROSITE" id="PS50929"/>
    </source>
</evidence>
<keyword evidence="5 11" id="KW-0067">ATP-binding</keyword>
<dbReference type="SMART" id="SM00382">
    <property type="entry name" value="AAA"/>
    <property type="match status" value="1"/>
</dbReference>
<dbReference type="Pfam" id="PF00664">
    <property type="entry name" value="ABC_membrane"/>
    <property type="match status" value="1"/>
</dbReference>